<organism evidence="8 9">
    <name type="scientific">Mya arenaria</name>
    <name type="common">Soft-shell clam</name>
    <dbReference type="NCBI Taxonomy" id="6604"/>
    <lineage>
        <taxon>Eukaryota</taxon>
        <taxon>Metazoa</taxon>
        <taxon>Spiralia</taxon>
        <taxon>Lophotrochozoa</taxon>
        <taxon>Mollusca</taxon>
        <taxon>Bivalvia</taxon>
        <taxon>Autobranchia</taxon>
        <taxon>Heteroconchia</taxon>
        <taxon>Euheterodonta</taxon>
        <taxon>Imparidentia</taxon>
        <taxon>Neoheterodontei</taxon>
        <taxon>Myida</taxon>
        <taxon>Myoidea</taxon>
        <taxon>Myidae</taxon>
        <taxon>Mya</taxon>
    </lineage>
</organism>
<feature type="region of interest" description="Disordered" evidence="6">
    <location>
        <begin position="208"/>
        <end position="245"/>
    </location>
</feature>
<dbReference type="InterPro" id="IPR009057">
    <property type="entry name" value="Homeodomain-like_sf"/>
</dbReference>
<dbReference type="InterPro" id="IPR008422">
    <property type="entry name" value="KN_HD"/>
</dbReference>
<keyword evidence="9" id="KW-1185">Reference proteome</keyword>
<feature type="domain" description="Homeobox" evidence="7">
    <location>
        <begin position="347"/>
        <end position="410"/>
    </location>
</feature>
<dbReference type="Pfam" id="PF16493">
    <property type="entry name" value="Meis_PKNOX_N"/>
    <property type="match status" value="1"/>
</dbReference>
<dbReference type="SUPFAM" id="SSF46689">
    <property type="entry name" value="Homeodomain-like"/>
    <property type="match status" value="1"/>
</dbReference>
<evidence type="ECO:0000313" key="9">
    <source>
        <dbReference type="Proteomes" id="UP001164746"/>
    </source>
</evidence>
<proteinExistence type="inferred from homology"/>
<comment type="similarity">
    <text evidence="1">Belongs to the TALE/MEIS homeobox family.</text>
</comment>
<feature type="DNA-binding region" description="Homeobox" evidence="5">
    <location>
        <begin position="349"/>
        <end position="411"/>
    </location>
</feature>
<evidence type="ECO:0000259" key="7">
    <source>
        <dbReference type="PROSITE" id="PS50071"/>
    </source>
</evidence>
<dbReference type="PROSITE" id="PS50071">
    <property type="entry name" value="HOMEOBOX_2"/>
    <property type="match status" value="1"/>
</dbReference>
<feature type="compositionally biased region" description="Polar residues" evidence="6">
    <location>
        <begin position="234"/>
        <end position="245"/>
    </location>
</feature>
<feature type="region of interest" description="Disordered" evidence="6">
    <location>
        <begin position="417"/>
        <end position="439"/>
    </location>
</feature>
<gene>
    <name evidence="8" type="ORF">MAR_022380</name>
</gene>
<dbReference type="PANTHER" id="PTHR11850">
    <property type="entry name" value="HOMEOBOX PROTEIN TRANSCRIPTION FACTORS"/>
    <property type="match status" value="1"/>
</dbReference>
<feature type="region of interest" description="Disordered" evidence="6">
    <location>
        <begin position="295"/>
        <end position="355"/>
    </location>
</feature>
<keyword evidence="2 5" id="KW-0238">DNA-binding</keyword>
<dbReference type="InterPro" id="IPR050224">
    <property type="entry name" value="TALE_homeobox"/>
</dbReference>
<comment type="subcellular location">
    <subcellularLocation>
        <location evidence="5">Nucleus</location>
    </subcellularLocation>
</comment>
<evidence type="ECO:0000313" key="8">
    <source>
        <dbReference type="EMBL" id="WAQ98007.1"/>
    </source>
</evidence>
<keyword evidence="4 5" id="KW-0539">Nucleus</keyword>
<accession>A0ABY7DJW4</accession>
<dbReference type="InterPro" id="IPR001356">
    <property type="entry name" value="HD"/>
</dbReference>
<dbReference type="Gene3D" id="1.10.10.60">
    <property type="entry name" value="Homeodomain-like"/>
    <property type="match status" value="1"/>
</dbReference>
<feature type="compositionally biased region" description="Gly residues" evidence="6">
    <location>
        <begin position="336"/>
        <end position="345"/>
    </location>
</feature>
<evidence type="ECO:0000256" key="5">
    <source>
        <dbReference type="PROSITE-ProRule" id="PRU00108"/>
    </source>
</evidence>
<keyword evidence="3 5" id="KW-0371">Homeobox</keyword>
<evidence type="ECO:0000256" key="1">
    <source>
        <dbReference type="ARBA" id="ARBA00009661"/>
    </source>
</evidence>
<name>A0ABY7DJW4_MYAAR</name>
<dbReference type="SMART" id="SM00389">
    <property type="entry name" value="HOX"/>
    <property type="match status" value="1"/>
</dbReference>
<dbReference type="CDD" id="cd00086">
    <property type="entry name" value="homeodomain"/>
    <property type="match status" value="1"/>
</dbReference>
<evidence type="ECO:0000256" key="6">
    <source>
        <dbReference type="SAM" id="MobiDB-lite"/>
    </source>
</evidence>
<sequence>MVLKDFKMADRYDEVLPPPTYDTAGPLMGSLMSLAPPHSTSGFTTDSLDAMLDSQLASLSNAGPLPVSSLISHYAPMGGPASFSGTHSHLSDTDQAKEALYGHPLFPLLALIFEKCELATCARKVAGDPICSSESFNEDLAMFSKQFVERNGGSIFTNDQEVDNIVIQAIQNFRFHLLELEKVHELCDNFCERYITCLKGKMPNDLNVDAQGDDDDASSKVSNSAFDPADYDSGSDQRPSSTGSNQFLDLEDAASIRSGETPVGTQFGSAGGVGEAVVSGNYVVNEPALPAPTVTEPAVVKKETKAPAKRGIKREREESVETNGSDESNQDSGEAAGSGGKAAGKGGKRQKKRGIFSKTATNILRAWLFQHLQHPYPSEDQKKQLGAETGLTILQVNNWFINARRRIVQPMIDQTNRNGPGAHSHPGFYADTTSPIDNHQLAQPSVSHRLPNPMTGSLPTGVMSNGLSSQYGGLHSNVSHMHGGYTNSLTGSMGGDPYDPLKPAYPTPTYMDNSVSRYNSMMGGMGMPCYTGSSDMYAASSLSTPAYYNIPPTEL</sequence>
<dbReference type="EMBL" id="CP111014">
    <property type="protein sequence ID" value="WAQ98007.1"/>
    <property type="molecule type" value="Genomic_DNA"/>
</dbReference>
<feature type="compositionally biased region" description="Basic residues" evidence="6">
    <location>
        <begin position="346"/>
        <end position="355"/>
    </location>
</feature>
<evidence type="ECO:0000256" key="4">
    <source>
        <dbReference type="ARBA" id="ARBA00023242"/>
    </source>
</evidence>
<feature type="compositionally biased region" description="Polar residues" evidence="6">
    <location>
        <begin position="321"/>
        <end position="331"/>
    </location>
</feature>
<reference evidence="8" key="1">
    <citation type="submission" date="2022-11" db="EMBL/GenBank/DDBJ databases">
        <title>Centuries of genome instability and evolution in soft-shell clam transmissible cancer (bioRxiv).</title>
        <authorList>
            <person name="Hart S.F.M."/>
            <person name="Yonemitsu M.A."/>
            <person name="Giersch R.M."/>
            <person name="Beal B.F."/>
            <person name="Arriagada G."/>
            <person name="Davis B.W."/>
            <person name="Ostrander E.A."/>
            <person name="Goff S.P."/>
            <person name="Metzger M.J."/>
        </authorList>
    </citation>
    <scope>NUCLEOTIDE SEQUENCE</scope>
    <source>
        <strain evidence="8">MELC-2E11</strain>
        <tissue evidence="8">Siphon/mantle</tissue>
    </source>
</reference>
<evidence type="ECO:0000256" key="3">
    <source>
        <dbReference type="ARBA" id="ARBA00023155"/>
    </source>
</evidence>
<dbReference type="Proteomes" id="UP001164746">
    <property type="component" value="Chromosome 3"/>
</dbReference>
<dbReference type="Pfam" id="PF05920">
    <property type="entry name" value="Homeobox_KN"/>
    <property type="match status" value="1"/>
</dbReference>
<evidence type="ECO:0000256" key="2">
    <source>
        <dbReference type="ARBA" id="ARBA00023125"/>
    </source>
</evidence>
<dbReference type="InterPro" id="IPR032453">
    <property type="entry name" value="PKNOX/Meis_N"/>
</dbReference>
<protein>
    <submittedName>
        <fullName evidence="8">HTH-like protein</fullName>
    </submittedName>
</protein>